<sequence>MDLEPRQPPNFTSTYSVVLDHPLEIVFGIIGTEDGAERVTRLSKLCTDFKLLQRDEVSIPEGRALADSHVRGLPSAPSTTQGDIPLSEPTRALPRRFFELQETVPILFGAFKQNVHLHGTLTWDTAARTALYETHSDAMGIDVWKLRMFEEVVEPASHDGHAGGGGEGNTKASDLPKKRTRVTERIEGNCPSWVRLIVQQQTTKGHRLHMETYHTLF</sequence>
<proteinExistence type="predicted"/>
<name>A0ABR3JHE3_9AGAR</name>
<dbReference type="EMBL" id="JASNQZ010000007">
    <property type="protein sequence ID" value="KAL0955044.1"/>
    <property type="molecule type" value="Genomic_DNA"/>
</dbReference>
<evidence type="ECO:0008006" key="4">
    <source>
        <dbReference type="Google" id="ProtNLM"/>
    </source>
</evidence>
<evidence type="ECO:0000256" key="1">
    <source>
        <dbReference type="SAM" id="MobiDB-lite"/>
    </source>
</evidence>
<feature type="region of interest" description="Disordered" evidence="1">
    <location>
        <begin position="69"/>
        <end position="88"/>
    </location>
</feature>
<feature type="region of interest" description="Disordered" evidence="1">
    <location>
        <begin position="156"/>
        <end position="182"/>
    </location>
</feature>
<comment type="caution">
    <text evidence="2">The sequence shown here is derived from an EMBL/GenBank/DDBJ whole genome shotgun (WGS) entry which is preliminary data.</text>
</comment>
<gene>
    <name evidence="2" type="ORF">HGRIS_003962</name>
</gene>
<protein>
    <recommendedName>
        <fullName evidence="4">F-box domain-containing protein</fullName>
    </recommendedName>
</protein>
<keyword evidence="3" id="KW-1185">Reference proteome</keyword>
<evidence type="ECO:0000313" key="3">
    <source>
        <dbReference type="Proteomes" id="UP001556367"/>
    </source>
</evidence>
<organism evidence="2 3">
    <name type="scientific">Hohenbuehelia grisea</name>
    <dbReference type="NCBI Taxonomy" id="104357"/>
    <lineage>
        <taxon>Eukaryota</taxon>
        <taxon>Fungi</taxon>
        <taxon>Dikarya</taxon>
        <taxon>Basidiomycota</taxon>
        <taxon>Agaricomycotina</taxon>
        <taxon>Agaricomycetes</taxon>
        <taxon>Agaricomycetidae</taxon>
        <taxon>Agaricales</taxon>
        <taxon>Pleurotineae</taxon>
        <taxon>Pleurotaceae</taxon>
        <taxon>Hohenbuehelia</taxon>
    </lineage>
</organism>
<reference evidence="3" key="1">
    <citation type="submission" date="2024-06" db="EMBL/GenBank/DDBJ databases">
        <title>Multi-omics analyses provide insights into the biosynthesis of the anticancer antibiotic pleurotin in Hohenbuehelia grisea.</title>
        <authorList>
            <person name="Weaver J.A."/>
            <person name="Alberti F."/>
        </authorList>
    </citation>
    <scope>NUCLEOTIDE SEQUENCE [LARGE SCALE GENOMIC DNA]</scope>
    <source>
        <strain evidence="3">T-177</strain>
    </source>
</reference>
<evidence type="ECO:0000313" key="2">
    <source>
        <dbReference type="EMBL" id="KAL0955044.1"/>
    </source>
</evidence>
<dbReference type="Proteomes" id="UP001556367">
    <property type="component" value="Unassembled WGS sequence"/>
</dbReference>
<accession>A0ABR3JHE3</accession>